<reference evidence="3" key="1">
    <citation type="journal article" date="2020" name="Stud. Mycol.">
        <title>101 Dothideomycetes genomes: a test case for predicting lifestyles and emergence of pathogens.</title>
        <authorList>
            <person name="Haridas S."/>
            <person name="Albert R."/>
            <person name="Binder M."/>
            <person name="Bloem J."/>
            <person name="Labutti K."/>
            <person name="Salamov A."/>
            <person name="Andreopoulos B."/>
            <person name="Baker S."/>
            <person name="Barry K."/>
            <person name="Bills G."/>
            <person name="Bluhm B."/>
            <person name="Cannon C."/>
            <person name="Castanera R."/>
            <person name="Culley D."/>
            <person name="Daum C."/>
            <person name="Ezra D."/>
            <person name="Gonzalez J."/>
            <person name="Henrissat B."/>
            <person name="Kuo A."/>
            <person name="Liang C."/>
            <person name="Lipzen A."/>
            <person name="Lutzoni F."/>
            <person name="Magnuson J."/>
            <person name="Mondo S."/>
            <person name="Nolan M."/>
            <person name="Ohm R."/>
            <person name="Pangilinan J."/>
            <person name="Park H.-J."/>
            <person name="Ramirez L."/>
            <person name="Alfaro M."/>
            <person name="Sun H."/>
            <person name="Tritt A."/>
            <person name="Yoshinaga Y."/>
            <person name="Zwiers L.-H."/>
            <person name="Turgeon B."/>
            <person name="Goodwin S."/>
            <person name="Spatafora J."/>
            <person name="Crous P."/>
            <person name="Grigoriev I."/>
        </authorList>
    </citation>
    <scope>NUCLEOTIDE SEQUENCE</scope>
    <source>
        <strain evidence="3">CBS 130266</strain>
    </source>
</reference>
<dbReference type="Pfam" id="PF24864">
    <property type="entry name" value="DUF7730"/>
    <property type="match status" value="1"/>
</dbReference>
<comment type="caution">
    <text evidence="3">The sequence shown here is derived from an EMBL/GenBank/DDBJ whole genome shotgun (WGS) entry which is preliminary data.</text>
</comment>
<protein>
    <recommendedName>
        <fullName evidence="2">DUF7730 domain-containing protein</fullName>
    </recommendedName>
</protein>
<sequence length="400" mass="46870">MSTTRSDKAQLLSSWPRPIARLTPIWLPYRVLRLADSIGQSIIMALIGVFLVSLSLFGNRDMWGARRDRAKERQWDREWKQHRAEEAYWKPTPLPLPRKRRLSLPLDPPVKSKWWKCRKPKPERVFDQRQSPLGRLPEELRQLIYVYVIGAQRIHIQHSFKRLGYVVCIHNESGACHQALDCLKPHLNLNKRIGDQKPPSPGGRLILSHYNHLKLKPNEVEANNTEVPKRQLLAMAKTCRLFYTGYLAALYSIPDFSFTSVKQFELFSTAITSQRLEAITSLEFHSELRSNYFNNFDTGWEEIPTSHWKKGWEIIAKMGKLKHIFVDLRMDPISLVPETSSSGVHRWMEERIFDPMRGVTHVNDFVVEVNWYQSRNFELGETPFTLTRQEDRLAWSVDRE</sequence>
<keyword evidence="1" id="KW-1133">Transmembrane helix</keyword>
<dbReference type="PANTHER" id="PTHR38790:SF4">
    <property type="entry name" value="2EXR DOMAIN-CONTAINING PROTEIN"/>
    <property type="match status" value="1"/>
</dbReference>
<keyword evidence="4" id="KW-1185">Reference proteome</keyword>
<dbReference type="PANTHER" id="PTHR38790">
    <property type="entry name" value="2EXR DOMAIN-CONTAINING PROTEIN-RELATED"/>
    <property type="match status" value="1"/>
</dbReference>
<name>A0A9P4NZ98_9PEZI</name>
<feature type="transmembrane region" description="Helical" evidence="1">
    <location>
        <begin position="38"/>
        <end position="57"/>
    </location>
</feature>
<dbReference type="AlphaFoldDB" id="A0A9P4NZ98"/>
<evidence type="ECO:0000256" key="1">
    <source>
        <dbReference type="SAM" id="Phobius"/>
    </source>
</evidence>
<feature type="domain" description="DUF7730" evidence="2">
    <location>
        <begin position="127"/>
        <end position="387"/>
    </location>
</feature>
<dbReference type="Proteomes" id="UP000800235">
    <property type="component" value="Unassembled WGS sequence"/>
</dbReference>
<gene>
    <name evidence="3" type="ORF">EJ08DRAFT_22938</name>
</gene>
<keyword evidence="1" id="KW-0812">Transmembrane</keyword>
<organism evidence="3 4">
    <name type="scientific">Tothia fuscella</name>
    <dbReference type="NCBI Taxonomy" id="1048955"/>
    <lineage>
        <taxon>Eukaryota</taxon>
        <taxon>Fungi</taxon>
        <taxon>Dikarya</taxon>
        <taxon>Ascomycota</taxon>
        <taxon>Pezizomycotina</taxon>
        <taxon>Dothideomycetes</taxon>
        <taxon>Pleosporomycetidae</taxon>
        <taxon>Venturiales</taxon>
        <taxon>Cylindrosympodiaceae</taxon>
        <taxon>Tothia</taxon>
    </lineage>
</organism>
<evidence type="ECO:0000313" key="3">
    <source>
        <dbReference type="EMBL" id="KAF2434083.1"/>
    </source>
</evidence>
<evidence type="ECO:0000313" key="4">
    <source>
        <dbReference type="Proteomes" id="UP000800235"/>
    </source>
</evidence>
<dbReference type="EMBL" id="MU007018">
    <property type="protein sequence ID" value="KAF2434083.1"/>
    <property type="molecule type" value="Genomic_DNA"/>
</dbReference>
<proteinExistence type="predicted"/>
<dbReference type="InterPro" id="IPR056632">
    <property type="entry name" value="DUF7730"/>
</dbReference>
<dbReference type="OrthoDB" id="4757095at2759"/>
<keyword evidence="1" id="KW-0472">Membrane</keyword>
<accession>A0A9P4NZ98</accession>
<evidence type="ECO:0000259" key="2">
    <source>
        <dbReference type="Pfam" id="PF24864"/>
    </source>
</evidence>